<feature type="compositionally biased region" description="Basic and acidic residues" evidence="1">
    <location>
        <begin position="262"/>
        <end position="271"/>
    </location>
</feature>
<feature type="region of interest" description="Disordered" evidence="1">
    <location>
        <begin position="106"/>
        <end position="154"/>
    </location>
</feature>
<proteinExistence type="predicted"/>
<feature type="region of interest" description="Disordered" evidence="1">
    <location>
        <begin position="314"/>
        <end position="467"/>
    </location>
</feature>
<dbReference type="Proteomes" id="UP000799776">
    <property type="component" value="Unassembled WGS sequence"/>
</dbReference>
<feature type="region of interest" description="Disordered" evidence="1">
    <location>
        <begin position="1"/>
        <end position="59"/>
    </location>
</feature>
<evidence type="ECO:0000313" key="3">
    <source>
        <dbReference type="Proteomes" id="UP000799776"/>
    </source>
</evidence>
<evidence type="ECO:0000313" key="2">
    <source>
        <dbReference type="EMBL" id="KAF2083863.1"/>
    </source>
</evidence>
<dbReference type="GO" id="GO:0005096">
    <property type="term" value="F:GTPase activator activity"/>
    <property type="evidence" value="ECO:0007669"/>
    <property type="project" value="InterPro"/>
</dbReference>
<dbReference type="GO" id="GO:0044732">
    <property type="term" value="C:mitotic spindle pole body"/>
    <property type="evidence" value="ECO:0007669"/>
    <property type="project" value="TreeGrafter"/>
</dbReference>
<dbReference type="PANTHER" id="PTHR35140:SF1">
    <property type="entry name" value="MITOTIC CHECK POINT PROTEIN BFA1"/>
    <property type="match status" value="1"/>
</dbReference>
<comment type="caution">
    <text evidence="2">The sequence shown here is derived from an EMBL/GenBank/DDBJ whole genome shotgun (WGS) entry which is preliminary data.</text>
</comment>
<feature type="region of interest" description="Disordered" evidence="1">
    <location>
        <begin position="672"/>
        <end position="730"/>
    </location>
</feature>
<reference evidence="2" key="1">
    <citation type="journal article" date="2020" name="Stud. Mycol.">
        <title>101 Dothideomycetes genomes: a test case for predicting lifestyles and emergence of pathogens.</title>
        <authorList>
            <person name="Haridas S."/>
            <person name="Albert R."/>
            <person name="Binder M."/>
            <person name="Bloem J."/>
            <person name="Labutti K."/>
            <person name="Salamov A."/>
            <person name="Andreopoulos B."/>
            <person name="Baker S."/>
            <person name="Barry K."/>
            <person name="Bills G."/>
            <person name="Bluhm B."/>
            <person name="Cannon C."/>
            <person name="Castanera R."/>
            <person name="Culley D."/>
            <person name="Daum C."/>
            <person name="Ezra D."/>
            <person name="Gonzalez J."/>
            <person name="Henrissat B."/>
            <person name="Kuo A."/>
            <person name="Liang C."/>
            <person name="Lipzen A."/>
            <person name="Lutzoni F."/>
            <person name="Magnuson J."/>
            <person name="Mondo S."/>
            <person name="Nolan M."/>
            <person name="Ohm R."/>
            <person name="Pangilinan J."/>
            <person name="Park H.-J."/>
            <person name="Ramirez L."/>
            <person name="Alfaro M."/>
            <person name="Sun H."/>
            <person name="Tritt A."/>
            <person name="Yoshinaga Y."/>
            <person name="Zwiers L.-H."/>
            <person name="Turgeon B."/>
            <person name="Goodwin S."/>
            <person name="Spatafora J."/>
            <person name="Crous P."/>
            <person name="Grigoriev I."/>
        </authorList>
    </citation>
    <scope>NUCLEOTIDE SEQUENCE</scope>
    <source>
        <strain evidence="2">CBS 121410</strain>
    </source>
</reference>
<feature type="compositionally biased region" description="Polar residues" evidence="1">
    <location>
        <begin position="678"/>
        <end position="690"/>
    </location>
</feature>
<dbReference type="PANTHER" id="PTHR35140">
    <property type="entry name" value="MITOTIC CHECK POINT PROTEIN BFA1"/>
    <property type="match status" value="1"/>
</dbReference>
<keyword evidence="3" id="KW-1185">Reference proteome</keyword>
<feature type="compositionally biased region" description="Low complexity" evidence="1">
    <location>
        <begin position="252"/>
        <end position="261"/>
    </location>
</feature>
<accession>A0A9P4LWB9</accession>
<feature type="compositionally biased region" description="Polar residues" evidence="1">
    <location>
        <begin position="327"/>
        <end position="339"/>
    </location>
</feature>
<organism evidence="2 3">
    <name type="scientific">Saccharata proteae CBS 121410</name>
    <dbReference type="NCBI Taxonomy" id="1314787"/>
    <lineage>
        <taxon>Eukaryota</taxon>
        <taxon>Fungi</taxon>
        <taxon>Dikarya</taxon>
        <taxon>Ascomycota</taxon>
        <taxon>Pezizomycotina</taxon>
        <taxon>Dothideomycetes</taxon>
        <taxon>Dothideomycetes incertae sedis</taxon>
        <taxon>Botryosphaeriales</taxon>
        <taxon>Saccharataceae</taxon>
        <taxon>Saccharata</taxon>
    </lineage>
</organism>
<feature type="region of interest" description="Disordered" evidence="1">
    <location>
        <begin position="506"/>
        <end position="554"/>
    </location>
</feature>
<dbReference type="InterPro" id="IPR034586">
    <property type="entry name" value="Bfa1/Byr4"/>
</dbReference>
<name>A0A9P4LWB9_9PEZI</name>
<evidence type="ECO:0000256" key="1">
    <source>
        <dbReference type="SAM" id="MobiDB-lite"/>
    </source>
</evidence>
<dbReference type="OrthoDB" id="19159at2759"/>
<feature type="compositionally biased region" description="Low complexity" evidence="1">
    <location>
        <begin position="35"/>
        <end position="55"/>
    </location>
</feature>
<protein>
    <recommendedName>
        <fullName evidence="4">Cytokinesis regulator</fullName>
    </recommendedName>
</protein>
<dbReference type="GO" id="GO:1990334">
    <property type="term" value="C:Bfa1-Bub2 complex"/>
    <property type="evidence" value="ECO:0007669"/>
    <property type="project" value="InterPro"/>
</dbReference>
<gene>
    <name evidence="2" type="ORF">K490DRAFT_50567</name>
</gene>
<dbReference type="EMBL" id="ML978753">
    <property type="protein sequence ID" value="KAF2083863.1"/>
    <property type="molecule type" value="Genomic_DNA"/>
</dbReference>
<dbReference type="GO" id="GO:0031578">
    <property type="term" value="P:mitotic spindle orientation checkpoint signaling"/>
    <property type="evidence" value="ECO:0007669"/>
    <property type="project" value="TreeGrafter"/>
</dbReference>
<feature type="region of interest" description="Disordered" evidence="1">
    <location>
        <begin position="218"/>
        <end position="291"/>
    </location>
</feature>
<dbReference type="AlphaFoldDB" id="A0A9P4LWB9"/>
<feature type="compositionally biased region" description="Acidic residues" evidence="1">
    <location>
        <begin position="18"/>
        <end position="27"/>
    </location>
</feature>
<feature type="region of interest" description="Disordered" evidence="1">
    <location>
        <begin position="168"/>
        <end position="192"/>
    </location>
</feature>
<sequence>MAAPTSTNLNTQHHPVESWDDDHDFDGDLFANPLAATQSSFSASSRASVSARSESMTGDDDWQVLLAPDDHTSTQNAISSAKLAGIPIPTDVPSSALLGGAIKRLGKKPSRQKIRADDDWGDDLELPGSSSEALKLKTPRLPSTPALHHDDDDDFDDWAEGSLGIRFAGTKRDTRNRSSSMSASAMSPSMGSCMTLESEDDDLVGLVLPKQPIDFNAMLRKRQEAESQKLPPPEEIPLPEVEKEQEELTAAPESHQQQPQQEPEREPERRPMPPPLATPFATPAVEEEDFFADLDISPTEVLDTKKLTLNRNVKVNNQKQQLPPPQARSSTTLTFTDKPTVSRIPRPLGGAPTRSRLDPVYESGASQVTRHTRGAPTTTNAQLLRAKRSAPVLRSDYRPTAKQPPVPFLPAGSTSSQSHHIKSKGSQGHLRRDSDPHRASSPTPRALSRLAPRHPSAGSRRKDIAPEALSREAAAKRMFTKPARKRNFGDGTELEIFDDLPTSAAKESKYMKQPANRPPSKQLKHQHSQSKLPIPERMQTPLPPSPHKENTPRFARDTAASRIAREQRLAGTRSRGEGPLMPVAANWKAQIAARSPHTSPTSMRKKRTSGLQPFLIKQMNAPAVKSMSSHYPSALQATNRPQDEKGMTYNPTLQRWEGNEESLLPFSSPIHPPISRAVSHSHSHSQPVLPTNTNTNNPLRHSHNLSDRTNPPIFNPSASQPVAAPSPPRAPALISHFSTARGVQVERGMVFDPRRMCWLKLDPSARNDSNGPLSPTISIDEDPFADIEDLRDDDDVKVGIGGAGSNSNVGGSVTGAPGQMDTVDVFVGEEFDLGPEFIRRQREEEDVWRRKVEGWVGSEREGLGEGWRWGFWDMCGQAMEGKGEGV</sequence>
<feature type="compositionally biased region" description="Polar residues" evidence="1">
    <location>
        <begin position="1"/>
        <end position="13"/>
    </location>
</feature>
<feature type="compositionally biased region" description="Low complexity" evidence="1">
    <location>
        <begin position="178"/>
        <end position="192"/>
    </location>
</feature>
<evidence type="ECO:0008006" key="4">
    <source>
        <dbReference type="Google" id="ProtNLM"/>
    </source>
</evidence>
<feature type="compositionally biased region" description="Polar residues" evidence="1">
    <location>
        <begin position="364"/>
        <end position="382"/>
    </location>
</feature>